<proteinExistence type="predicted"/>
<dbReference type="AlphaFoldDB" id="W8KY46"/>
<reference evidence="3" key="2">
    <citation type="submission" date="2014-02" db="EMBL/GenBank/DDBJ databases">
        <title>Draft Genome Sequence of extremely halophilic bacteria Halorhodospira halochloris.</title>
        <authorList>
            <person name="Singh K.S."/>
        </authorList>
    </citation>
    <scope>NUCLEOTIDE SEQUENCE [LARGE SCALE GENOMIC DNA]</scope>
    <source>
        <strain evidence="3">A</strain>
    </source>
</reference>
<evidence type="ECO:0000313" key="2">
    <source>
        <dbReference type="EMBL" id="AHK80486.1"/>
    </source>
</evidence>
<gene>
    <name evidence="2" type="ORF">M911_16630</name>
</gene>
<dbReference type="PANTHER" id="PTHR35894:SF1">
    <property type="entry name" value="PHOSPHORIBULOKINASE _ URIDINE KINASE FAMILY"/>
    <property type="match status" value="1"/>
</dbReference>
<feature type="domain" description="AAA+ ATPase" evidence="1">
    <location>
        <begin position="41"/>
        <end position="198"/>
    </location>
</feature>
<dbReference type="InterPro" id="IPR052026">
    <property type="entry name" value="ExeA_AAA_ATPase_DNA-bind"/>
</dbReference>
<dbReference type="EMBL" id="CP007268">
    <property type="protein sequence ID" value="AHK80486.1"/>
    <property type="molecule type" value="Genomic_DNA"/>
</dbReference>
<dbReference type="GO" id="GO:0016887">
    <property type="term" value="F:ATP hydrolysis activity"/>
    <property type="evidence" value="ECO:0007669"/>
    <property type="project" value="InterPro"/>
</dbReference>
<dbReference type="Gene3D" id="3.40.50.300">
    <property type="entry name" value="P-loop containing nucleotide triphosphate hydrolases"/>
    <property type="match status" value="1"/>
</dbReference>
<protein>
    <submittedName>
        <fullName evidence="2">ATPase AAA</fullName>
    </submittedName>
</protein>
<dbReference type="InterPro" id="IPR049945">
    <property type="entry name" value="AAA_22"/>
</dbReference>
<dbReference type="HOGENOM" id="CLU_024125_1_0_6"/>
<evidence type="ECO:0000313" key="3">
    <source>
        <dbReference type="Proteomes" id="UP000019442"/>
    </source>
</evidence>
<dbReference type="PANTHER" id="PTHR35894">
    <property type="entry name" value="GENERAL SECRETION PATHWAY PROTEIN A-RELATED"/>
    <property type="match status" value="1"/>
</dbReference>
<organism evidence="2 3">
    <name type="scientific">Ectothiorhodospira haloalkaliphila</name>
    <dbReference type="NCBI Taxonomy" id="421628"/>
    <lineage>
        <taxon>Bacteria</taxon>
        <taxon>Pseudomonadati</taxon>
        <taxon>Pseudomonadota</taxon>
        <taxon>Gammaproteobacteria</taxon>
        <taxon>Chromatiales</taxon>
        <taxon>Ectothiorhodospiraceae</taxon>
        <taxon>Ectothiorhodospira</taxon>
    </lineage>
</organism>
<dbReference type="RefSeq" id="WP_025283052.1">
    <property type="nucleotide sequence ID" value="NZ_CP007268.1"/>
</dbReference>
<dbReference type="InterPro" id="IPR003593">
    <property type="entry name" value="AAA+_ATPase"/>
</dbReference>
<accession>W8KY46</accession>
<dbReference type="Proteomes" id="UP000019442">
    <property type="component" value="Chromosome"/>
</dbReference>
<reference evidence="2 3" key="1">
    <citation type="journal article" date="2014" name="J Genomics">
        <title>Draft Genome Sequence of the Extremely Halophilic Phototrophic Purple Sulfur Bacterium Halorhodospira halochloris.</title>
        <authorList>
            <person name="Singh K.S."/>
            <person name="Kirksey J."/>
            <person name="Hoff W.D."/>
            <person name="Deole R."/>
        </authorList>
    </citation>
    <scope>NUCLEOTIDE SEQUENCE [LARGE SCALE GENOMIC DNA]</scope>
    <source>
        <strain evidence="2 3">A</strain>
    </source>
</reference>
<dbReference type="CDD" id="cd00009">
    <property type="entry name" value="AAA"/>
    <property type="match status" value="1"/>
</dbReference>
<dbReference type="SUPFAM" id="SSF52540">
    <property type="entry name" value="P-loop containing nucleoside triphosphate hydrolases"/>
    <property type="match status" value="1"/>
</dbReference>
<dbReference type="InterPro" id="IPR027417">
    <property type="entry name" value="P-loop_NTPase"/>
</dbReference>
<name>W8KY46_9GAMM</name>
<sequence length="266" mass="30226">MYRKHFGLTAYPFEPSVASEDLFESQTLREAQARLRHLLRLRGIGLLTGEAGSGKTTACRRITSTLHSGLYRTFYIPLTTGNVMDMYKSIAWELGLPTERNRASAFRQVRAEISRLTLESKQLPVLIIDEAHHLRNDVLEDLRLLTNYAMDSDPRLCLLFVGLTELRRRLGMAVHESLAQRLVVRHHLGGLSREELPDYLAHRLRLVGCELPLFEPEAIEALYQATHGMPRPVGRLAHYALTCAAQQQVRQVSAEHLQTALEELRP</sequence>
<dbReference type="SMART" id="SM00382">
    <property type="entry name" value="AAA"/>
    <property type="match status" value="1"/>
</dbReference>
<dbReference type="Pfam" id="PF13401">
    <property type="entry name" value="AAA_22"/>
    <property type="match status" value="1"/>
</dbReference>
<evidence type="ECO:0000259" key="1">
    <source>
        <dbReference type="SMART" id="SM00382"/>
    </source>
</evidence>
<dbReference type="KEGG" id="hhc:M911_16630"/>
<keyword evidence="3" id="KW-1185">Reference proteome</keyword>
<dbReference type="OrthoDB" id="9780149at2"/>